<dbReference type="FunFam" id="3.40.50.720:FF:000084">
    <property type="entry name" value="Short-chain dehydrogenase reductase"/>
    <property type="match status" value="1"/>
</dbReference>
<dbReference type="CDD" id="cd05374">
    <property type="entry name" value="17beta-HSD-like_SDR_c"/>
    <property type="match status" value="1"/>
</dbReference>
<proteinExistence type="inferred from homology"/>
<evidence type="ECO:0000256" key="1">
    <source>
        <dbReference type="ARBA" id="ARBA00006484"/>
    </source>
</evidence>
<dbReference type="STRING" id="1302687.SAMN05444267_1001233"/>
<dbReference type="InterPro" id="IPR036291">
    <property type="entry name" value="NAD(P)-bd_dom_sf"/>
</dbReference>
<dbReference type="InterPro" id="IPR020904">
    <property type="entry name" value="Sc_DH/Rdtase_CS"/>
</dbReference>
<dbReference type="RefSeq" id="WP_073290101.1">
    <property type="nucleotide sequence ID" value="NZ_FRAV01000001.1"/>
</dbReference>
<dbReference type="InterPro" id="IPR002347">
    <property type="entry name" value="SDR_fam"/>
</dbReference>
<dbReference type="AlphaFoldDB" id="A0A1M6Q732"/>
<keyword evidence="2" id="KW-0560">Oxidoreductase</keyword>
<keyword evidence="5" id="KW-1185">Reference proteome</keyword>
<dbReference type="OrthoDB" id="1235794at2"/>
<dbReference type="PRINTS" id="PR00081">
    <property type="entry name" value="GDHRDH"/>
</dbReference>
<organism evidence="4 5">
    <name type="scientific">Chryseobacterium polytrichastri</name>
    <dbReference type="NCBI Taxonomy" id="1302687"/>
    <lineage>
        <taxon>Bacteria</taxon>
        <taxon>Pseudomonadati</taxon>
        <taxon>Bacteroidota</taxon>
        <taxon>Flavobacteriia</taxon>
        <taxon>Flavobacteriales</taxon>
        <taxon>Weeksellaceae</taxon>
        <taxon>Chryseobacterium group</taxon>
        <taxon>Chryseobacterium</taxon>
    </lineage>
</organism>
<dbReference type="PROSITE" id="PS00061">
    <property type="entry name" value="ADH_SHORT"/>
    <property type="match status" value="1"/>
</dbReference>
<dbReference type="Proteomes" id="UP000184364">
    <property type="component" value="Unassembled WGS sequence"/>
</dbReference>
<evidence type="ECO:0000256" key="2">
    <source>
        <dbReference type="ARBA" id="ARBA00023002"/>
    </source>
</evidence>
<dbReference type="EMBL" id="FRAV01000001">
    <property type="protein sequence ID" value="SHK15950.1"/>
    <property type="molecule type" value="Genomic_DNA"/>
</dbReference>
<sequence>MNKTVLITGASSGIGKATAKYFANNNWNVIATMRSPEKETELTQINNVFVIQLEVTDSDSIQQAIEKGIEKFGKIDAVINNAGYGQQGLFEATTPEKVRAQFEVNVFGVMNVTRAILPHFRSQNSGTIINITSGAGRVTTPILSIYSASKFAVEGFTESLAFELSSQNIKVKIIEPGFIQTSFYDRANEEFAFDPSLEDYKEFSDEMAAFFSTFEGGENLFTSEDVARVIYNATTDGSHQLRYLAGPDIETLFDVRNSKTDQEYVEYTRNLFMPNGFKS</sequence>
<dbReference type="GO" id="GO:0016491">
    <property type="term" value="F:oxidoreductase activity"/>
    <property type="evidence" value="ECO:0007669"/>
    <property type="project" value="UniProtKB-KW"/>
</dbReference>
<dbReference type="Gene3D" id="3.40.50.720">
    <property type="entry name" value="NAD(P)-binding Rossmann-like Domain"/>
    <property type="match status" value="1"/>
</dbReference>
<gene>
    <name evidence="4" type="ORF">SAMN05444267_1001233</name>
</gene>
<reference evidence="5" key="1">
    <citation type="submission" date="2016-11" db="EMBL/GenBank/DDBJ databases">
        <authorList>
            <person name="Varghese N."/>
            <person name="Submissions S."/>
        </authorList>
    </citation>
    <scope>NUCLEOTIDE SEQUENCE [LARGE SCALE GENOMIC DNA]</scope>
    <source>
        <strain evidence="5">DSM 26899</strain>
    </source>
</reference>
<evidence type="ECO:0000313" key="4">
    <source>
        <dbReference type="EMBL" id="SHK15950.1"/>
    </source>
</evidence>
<name>A0A1M6Q732_9FLAO</name>
<accession>A0A1M6Q732</accession>
<protein>
    <submittedName>
        <fullName evidence="4">Short-chain dehydrogenase</fullName>
    </submittedName>
</protein>
<dbReference type="SUPFAM" id="SSF51735">
    <property type="entry name" value="NAD(P)-binding Rossmann-fold domains"/>
    <property type="match status" value="1"/>
</dbReference>
<evidence type="ECO:0000313" key="5">
    <source>
        <dbReference type="Proteomes" id="UP000184364"/>
    </source>
</evidence>
<comment type="similarity">
    <text evidence="1 3">Belongs to the short-chain dehydrogenases/reductases (SDR) family.</text>
</comment>
<dbReference type="Pfam" id="PF00106">
    <property type="entry name" value="adh_short"/>
    <property type="match status" value="1"/>
</dbReference>
<dbReference type="InterPro" id="IPR051911">
    <property type="entry name" value="SDR_oxidoreductase"/>
</dbReference>
<dbReference type="PANTHER" id="PTHR43976">
    <property type="entry name" value="SHORT CHAIN DEHYDROGENASE"/>
    <property type="match status" value="1"/>
</dbReference>
<dbReference type="PRINTS" id="PR00080">
    <property type="entry name" value="SDRFAMILY"/>
</dbReference>
<dbReference type="PANTHER" id="PTHR43976:SF16">
    <property type="entry name" value="SHORT-CHAIN DEHYDROGENASE_REDUCTASE FAMILY PROTEIN"/>
    <property type="match status" value="1"/>
</dbReference>
<evidence type="ECO:0000256" key="3">
    <source>
        <dbReference type="RuleBase" id="RU000363"/>
    </source>
</evidence>